<dbReference type="PROSITE" id="PS51257">
    <property type="entry name" value="PROKAR_LIPOPROTEIN"/>
    <property type="match status" value="1"/>
</dbReference>
<evidence type="ECO:0000256" key="2">
    <source>
        <dbReference type="SAM" id="SignalP"/>
    </source>
</evidence>
<comment type="caution">
    <text evidence="3">The sequence shown here is derived from an EMBL/GenBank/DDBJ whole genome shotgun (WGS) entry which is preliminary data.</text>
</comment>
<dbReference type="Proteomes" id="UP001501079">
    <property type="component" value="Unassembled WGS sequence"/>
</dbReference>
<feature type="compositionally biased region" description="Polar residues" evidence="1">
    <location>
        <begin position="30"/>
        <end position="41"/>
    </location>
</feature>
<feature type="compositionally biased region" description="Low complexity" evidence="1">
    <location>
        <begin position="42"/>
        <end position="58"/>
    </location>
</feature>
<protein>
    <submittedName>
        <fullName evidence="3">Uncharacterized protein</fullName>
    </submittedName>
</protein>
<dbReference type="EMBL" id="BAABBW010000006">
    <property type="protein sequence ID" value="GAA4180641.1"/>
    <property type="molecule type" value="Genomic_DNA"/>
</dbReference>
<name>A0ABP8AA27_9MICO</name>
<gene>
    <name evidence="3" type="ORF">GCM10022287_34760</name>
</gene>
<dbReference type="PROSITE" id="PS51318">
    <property type="entry name" value="TAT"/>
    <property type="match status" value="1"/>
</dbReference>
<sequence length="209" mass="21272">MPSARPALRLTTALAAAAVTATLLAGCAPASSTTKDTSKPGSSSSAAPTDTDTSAASPTPTPTPTPTPVTLQQGQIWTAQQVYDFNPNFSPDPNYKLADGSAAAKLVQLSGVSFGWVNQTSGDTIEVAVAHPSAENVDQFSGAVASSGAQQVPIDGAPAGTVSYFTVADGVGTLQIFTDNGYWVVVDSKTFLEPGDSYQIASDVMGNLK</sequence>
<feature type="chain" id="PRO_5047360049" evidence="2">
    <location>
        <begin position="26"/>
        <end position="209"/>
    </location>
</feature>
<evidence type="ECO:0000313" key="4">
    <source>
        <dbReference type="Proteomes" id="UP001501079"/>
    </source>
</evidence>
<evidence type="ECO:0000313" key="3">
    <source>
        <dbReference type="EMBL" id="GAA4180641.1"/>
    </source>
</evidence>
<accession>A0ABP8AA27</accession>
<proteinExistence type="predicted"/>
<reference evidence="4" key="1">
    <citation type="journal article" date="2019" name="Int. J. Syst. Evol. Microbiol.">
        <title>The Global Catalogue of Microorganisms (GCM) 10K type strain sequencing project: providing services to taxonomists for standard genome sequencing and annotation.</title>
        <authorList>
            <consortium name="The Broad Institute Genomics Platform"/>
            <consortium name="The Broad Institute Genome Sequencing Center for Infectious Disease"/>
            <person name="Wu L."/>
            <person name="Ma J."/>
        </authorList>
    </citation>
    <scope>NUCLEOTIDE SEQUENCE [LARGE SCALE GENOMIC DNA]</scope>
    <source>
        <strain evidence="4">JCM 17591</strain>
    </source>
</reference>
<evidence type="ECO:0000256" key="1">
    <source>
        <dbReference type="SAM" id="MobiDB-lite"/>
    </source>
</evidence>
<dbReference type="RefSeq" id="WP_344756836.1">
    <property type="nucleotide sequence ID" value="NZ_BAABBW010000006.1"/>
</dbReference>
<feature type="region of interest" description="Disordered" evidence="1">
    <location>
        <begin position="29"/>
        <end position="70"/>
    </location>
</feature>
<dbReference type="InterPro" id="IPR006311">
    <property type="entry name" value="TAT_signal"/>
</dbReference>
<organism evidence="3 4">
    <name type="scientific">Gryllotalpicola koreensis</name>
    <dbReference type="NCBI Taxonomy" id="993086"/>
    <lineage>
        <taxon>Bacteria</taxon>
        <taxon>Bacillati</taxon>
        <taxon>Actinomycetota</taxon>
        <taxon>Actinomycetes</taxon>
        <taxon>Micrococcales</taxon>
        <taxon>Microbacteriaceae</taxon>
        <taxon>Gryllotalpicola</taxon>
    </lineage>
</organism>
<keyword evidence="2" id="KW-0732">Signal</keyword>
<keyword evidence="4" id="KW-1185">Reference proteome</keyword>
<feature type="signal peptide" evidence="2">
    <location>
        <begin position="1"/>
        <end position="25"/>
    </location>
</feature>